<proteinExistence type="predicted"/>
<keyword evidence="7" id="KW-1185">Reference proteome</keyword>
<evidence type="ECO:0000256" key="3">
    <source>
        <dbReference type="ARBA" id="ARBA00023125"/>
    </source>
</evidence>
<keyword evidence="5" id="KW-0539">Nucleus</keyword>
<dbReference type="Proteomes" id="UP000813463">
    <property type="component" value="Chromosome 4"/>
</dbReference>
<evidence type="ECO:0000256" key="5">
    <source>
        <dbReference type="ARBA" id="ARBA00023242"/>
    </source>
</evidence>
<sequence>MEEVVHTEKKKRTGKRKIEIKPIINKTSKQVTFSKRRTGLFKKASELGLLCGSEIAIITFSGAGKLFSFGHPTADAVIHRYINQSNCINVENSNDDNGNYNENNFGQLSEQYKKVLSNIEVEKRKADVAPSSSSSNGGLGFWWDQPIDNLGVFELEQLKNSLEGFRDEICSRIGSSLFDDIDFGN</sequence>
<comment type="subcellular location">
    <subcellularLocation>
        <location evidence="1">Nucleus</location>
    </subcellularLocation>
</comment>
<dbReference type="CDD" id="cd00265">
    <property type="entry name" value="MADS_MEF2_like"/>
    <property type="match status" value="1"/>
</dbReference>
<evidence type="ECO:0000313" key="7">
    <source>
        <dbReference type="Proteomes" id="UP000813463"/>
    </source>
</evidence>
<dbReference type="InterPro" id="IPR036879">
    <property type="entry name" value="TF_MADSbox_sf"/>
</dbReference>
<keyword evidence="3" id="KW-0238">DNA-binding</keyword>
<evidence type="ECO:0000259" key="6">
    <source>
        <dbReference type="PROSITE" id="PS50066"/>
    </source>
</evidence>
<dbReference type="GO" id="GO:0046983">
    <property type="term" value="F:protein dimerization activity"/>
    <property type="evidence" value="ECO:0007669"/>
    <property type="project" value="InterPro"/>
</dbReference>
<evidence type="ECO:0000256" key="4">
    <source>
        <dbReference type="ARBA" id="ARBA00023163"/>
    </source>
</evidence>
<evidence type="ECO:0000313" key="8">
    <source>
        <dbReference type="RefSeq" id="XP_021854111.2"/>
    </source>
</evidence>
<dbReference type="PANTHER" id="PTHR11945">
    <property type="entry name" value="MADS BOX PROTEIN"/>
    <property type="match status" value="1"/>
</dbReference>
<organism evidence="7 8">
    <name type="scientific">Spinacia oleracea</name>
    <name type="common">Spinach</name>
    <dbReference type="NCBI Taxonomy" id="3562"/>
    <lineage>
        <taxon>Eukaryota</taxon>
        <taxon>Viridiplantae</taxon>
        <taxon>Streptophyta</taxon>
        <taxon>Embryophyta</taxon>
        <taxon>Tracheophyta</taxon>
        <taxon>Spermatophyta</taxon>
        <taxon>Magnoliopsida</taxon>
        <taxon>eudicotyledons</taxon>
        <taxon>Gunneridae</taxon>
        <taxon>Pentapetalae</taxon>
        <taxon>Caryophyllales</taxon>
        <taxon>Chenopodiaceae</taxon>
        <taxon>Chenopodioideae</taxon>
        <taxon>Anserineae</taxon>
        <taxon>Spinacia</taxon>
    </lineage>
</organism>
<name>A0A9R0K0M8_SPIOL</name>
<dbReference type="InterPro" id="IPR002100">
    <property type="entry name" value="TF_MADSbox"/>
</dbReference>
<keyword evidence="2" id="KW-0805">Transcription regulation</keyword>
<reference evidence="8" key="2">
    <citation type="submission" date="2025-08" db="UniProtKB">
        <authorList>
            <consortium name="RefSeq"/>
        </authorList>
    </citation>
    <scope>IDENTIFICATION</scope>
    <source>
        <tissue evidence="8">Leaf</tissue>
    </source>
</reference>
<reference evidence="7" key="1">
    <citation type="journal article" date="2021" name="Nat. Commun.">
        <title>Genomic analyses provide insights into spinach domestication and the genetic basis of agronomic traits.</title>
        <authorList>
            <person name="Cai X."/>
            <person name="Sun X."/>
            <person name="Xu C."/>
            <person name="Sun H."/>
            <person name="Wang X."/>
            <person name="Ge C."/>
            <person name="Zhang Z."/>
            <person name="Wang Q."/>
            <person name="Fei Z."/>
            <person name="Jiao C."/>
            <person name="Wang Q."/>
        </authorList>
    </citation>
    <scope>NUCLEOTIDE SEQUENCE [LARGE SCALE GENOMIC DNA]</scope>
    <source>
        <strain evidence="7">cv. Varoflay</strain>
    </source>
</reference>
<protein>
    <submittedName>
        <fullName evidence="8">Agamous-like MADS-box protein AGL62</fullName>
    </submittedName>
</protein>
<dbReference type="GO" id="GO:0006357">
    <property type="term" value="P:regulation of transcription by RNA polymerase II"/>
    <property type="evidence" value="ECO:0000318"/>
    <property type="project" value="GO_Central"/>
</dbReference>
<dbReference type="SMART" id="SM00432">
    <property type="entry name" value="MADS"/>
    <property type="match status" value="1"/>
</dbReference>
<dbReference type="KEGG" id="soe:110793534"/>
<dbReference type="Pfam" id="PF00319">
    <property type="entry name" value="SRF-TF"/>
    <property type="match status" value="1"/>
</dbReference>
<evidence type="ECO:0000256" key="2">
    <source>
        <dbReference type="ARBA" id="ARBA00023015"/>
    </source>
</evidence>
<dbReference type="SUPFAM" id="SSF55455">
    <property type="entry name" value="SRF-like"/>
    <property type="match status" value="1"/>
</dbReference>
<dbReference type="GO" id="GO:0005634">
    <property type="term" value="C:nucleus"/>
    <property type="evidence" value="ECO:0007669"/>
    <property type="project" value="UniProtKB-SubCell"/>
</dbReference>
<dbReference type="PROSITE" id="PS50066">
    <property type="entry name" value="MADS_BOX_2"/>
    <property type="match status" value="1"/>
</dbReference>
<gene>
    <name evidence="8" type="primary">LOC110793534</name>
</gene>
<accession>A0A9R0K0M8</accession>
<keyword evidence="4" id="KW-0804">Transcription</keyword>
<evidence type="ECO:0000256" key="1">
    <source>
        <dbReference type="ARBA" id="ARBA00004123"/>
    </source>
</evidence>
<dbReference type="GeneID" id="110793534"/>
<dbReference type="InterPro" id="IPR033896">
    <property type="entry name" value="MEF2-like_N"/>
</dbReference>
<dbReference type="Gene3D" id="3.40.1810.10">
    <property type="entry name" value="Transcription factor, MADS-box"/>
    <property type="match status" value="1"/>
</dbReference>
<dbReference type="RefSeq" id="XP_021854111.2">
    <property type="nucleotide sequence ID" value="XM_021998419.2"/>
</dbReference>
<dbReference type="GO" id="GO:0000981">
    <property type="term" value="F:DNA-binding transcription factor activity, RNA polymerase II-specific"/>
    <property type="evidence" value="ECO:0000318"/>
    <property type="project" value="GO_Central"/>
</dbReference>
<dbReference type="AlphaFoldDB" id="A0A9R0K0M8"/>
<dbReference type="PRINTS" id="PR00404">
    <property type="entry name" value="MADSDOMAIN"/>
</dbReference>
<feature type="domain" description="MADS-box" evidence="6">
    <location>
        <begin position="13"/>
        <end position="73"/>
    </location>
</feature>
<dbReference type="PANTHER" id="PTHR11945:SF629">
    <property type="entry name" value="OS02G0164450 PROTEIN"/>
    <property type="match status" value="1"/>
</dbReference>
<dbReference type="GO" id="GO:0000978">
    <property type="term" value="F:RNA polymerase II cis-regulatory region sequence-specific DNA binding"/>
    <property type="evidence" value="ECO:0000318"/>
    <property type="project" value="GO_Central"/>
</dbReference>